<sequence>MSSERSTVNNNSSSSNNDYVPRTHNIFDMSAPAHHQPPPTDKHSPGPTGPSSIPAHFNSTLPALNSSMRYEPLPDPSPTDGANGWRNHSPSPHPAHPYAVSRSRSRSRPPSAYPGPGSPSIPGVGPQRTTRTRRGNSVSSMNSTSPPPQPSAQAIVIPRNHHGHEGNNSGSWFGPGSQGSTASEYTLPTPESLHHGHSPGSFHGHGFANLSLNVSNLSAGLGGGSPMAYNPPGFGNHNQHQHNQQHIIGVPSQWPSKSRSRFTPVQWLSVRYT</sequence>
<feature type="region of interest" description="Disordered" evidence="1">
    <location>
        <begin position="1"/>
        <end position="200"/>
    </location>
</feature>
<organism evidence="2 3">
    <name type="scientific">Gymnopus androsaceus JB14</name>
    <dbReference type="NCBI Taxonomy" id="1447944"/>
    <lineage>
        <taxon>Eukaryota</taxon>
        <taxon>Fungi</taxon>
        <taxon>Dikarya</taxon>
        <taxon>Basidiomycota</taxon>
        <taxon>Agaricomycotina</taxon>
        <taxon>Agaricomycetes</taxon>
        <taxon>Agaricomycetidae</taxon>
        <taxon>Agaricales</taxon>
        <taxon>Marasmiineae</taxon>
        <taxon>Omphalotaceae</taxon>
        <taxon>Gymnopus</taxon>
    </lineage>
</organism>
<proteinExistence type="predicted"/>
<keyword evidence="3" id="KW-1185">Reference proteome</keyword>
<feature type="compositionally biased region" description="Low complexity" evidence="1">
    <location>
        <begin position="1"/>
        <end position="17"/>
    </location>
</feature>
<reference evidence="2" key="1">
    <citation type="journal article" date="2019" name="Environ. Microbiol.">
        <title>Fungal ecological strategies reflected in gene transcription - a case study of two litter decomposers.</title>
        <authorList>
            <person name="Barbi F."/>
            <person name="Kohler A."/>
            <person name="Barry K."/>
            <person name="Baskaran P."/>
            <person name="Daum C."/>
            <person name="Fauchery L."/>
            <person name="Ihrmark K."/>
            <person name="Kuo A."/>
            <person name="LaButti K."/>
            <person name="Lipzen A."/>
            <person name="Morin E."/>
            <person name="Grigoriev I.V."/>
            <person name="Henrissat B."/>
            <person name="Lindahl B."/>
            <person name="Martin F."/>
        </authorList>
    </citation>
    <scope>NUCLEOTIDE SEQUENCE</scope>
    <source>
        <strain evidence="2">JB14</strain>
    </source>
</reference>
<evidence type="ECO:0000256" key="1">
    <source>
        <dbReference type="SAM" id="MobiDB-lite"/>
    </source>
</evidence>
<gene>
    <name evidence="2" type="ORF">BT96DRAFT_391561</name>
</gene>
<accession>A0A6A4GVB7</accession>
<dbReference type="OrthoDB" id="690068at2759"/>
<feature type="compositionally biased region" description="Low complexity" evidence="1">
    <location>
        <begin position="96"/>
        <end position="110"/>
    </location>
</feature>
<evidence type="ECO:0000313" key="3">
    <source>
        <dbReference type="Proteomes" id="UP000799118"/>
    </source>
</evidence>
<dbReference type="Proteomes" id="UP000799118">
    <property type="component" value="Unassembled WGS sequence"/>
</dbReference>
<dbReference type="EMBL" id="ML769685">
    <property type="protein sequence ID" value="KAE9389718.1"/>
    <property type="molecule type" value="Genomic_DNA"/>
</dbReference>
<feature type="compositionally biased region" description="Polar residues" evidence="1">
    <location>
        <begin position="57"/>
        <end position="68"/>
    </location>
</feature>
<feature type="compositionally biased region" description="Polar residues" evidence="1">
    <location>
        <begin position="135"/>
        <end position="144"/>
    </location>
</feature>
<dbReference type="AlphaFoldDB" id="A0A6A4GVB7"/>
<protein>
    <submittedName>
        <fullName evidence="2">Uncharacterized protein</fullName>
    </submittedName>
</protein>
<evidence type="ECO:0000313" key="2">
    <source>
        <dbReference type="EMBL" id="KAE9389718.1"/>
    </source>
</evidence>
<name>A0A6A4GVB7_9AGAR</name>